<accession>U9T1T6</accession>
<evidence type="ECO:0008006" key="3">
    <source>
        <dbReference type="Google" id="ProtNLM"/>
    </source>
</evidence>
<dbReference type="EMBL" id="KI296559">
    <property type="protein sequence ID" value="ESA01307.1"/>
    <property type="molecule type" value="Genomic_DNA"/>
</dbReference>
<dbReference type="VEuPathDB" id="FungiDB:RhiirFUN_005244"/>
<reference evidence="2" key="1">
    <citation type="submission" date="2013-07" db="EMBL/GenBank/DDBJ databases">
        <title>The genome of an arbuscular mycorrhizal fungus provides insights into the evolution of the oldest plant symbiosis.</title>
        <authorList>
            <consortium name="DOE Joint Genome Institute"/>
            <person name="Tisserant E."/>
            <person name="Malbreil M."/>
            <person name="Kuo A."/>
            <person name="Kohler A."/>
            <person name="Symeonidi A."/>
            <person name="Balestrini R."/>
            <person name="Charron P."/>
            <person name="Duensing N."/>
            <person name="Frei-dit-Frey N."/>
            <person name="Gianinazzi-Pearson V."/>
            <person name="Gilbert B."/>
            <person name="Handa Y."/>
            <person name="Hijri M."/>
            <person name="Kaul R."/>
            <person name="Kawaguchi M."/>
            <person name="Krajinski F."/>
            <person name="Lammers P."/>
            <person name="Lapierre D."/>
            <person name="Masclaux F.G."/>
            <person name="Murat C."/>
            <person name="Morin E."/>
            <person name="Ndikumana S."/>
            <person name="Pagni M."/>
            <person name="Petitpierre D."/>
            <person name="Requena N."/>
            <person name="Rosikiewicz P."/>
            <person name="Riley R."/>
            <person name="Saito K."/>
            <person name="San Clemente H."/>
            <person name="Shapiro H."/>
            <person name="van Tuinen D."/>
            <person name="Becard G."/>
            <person name="Bonfante P."/>
            <person name="Paszkowski U."/>
            <person name="Shachar-Hill Y."/>
            <person name="Young J.P."/>
            <person name="Sanders I.R."/>
            <person name="Henrissat B."/>
            <person name="Rensing S.A."/>
            <person name="Grigoriev I.V."/>
            <person name="Corradi N."/>
            <person name="Roux C."/>
            <person name="Martin F."/>
        </authorList>
    </citation>
    <scope>NUCLEOTIDE SEQUENCE</scope>
    <source>
        <strain evidence="2">DAOM 197198</strain>
    </source>
</reference>
<name>U9T1T6_RHIID</name>
<feature type="chain" id="PRO_5004689960" description="SHSP domain-containing protein" evidence="1">
    <location>
        <begin position="21"/>
        <end position="137"/>
    </location>
</feature>
<proteinExistence type="predicted"/>
<dbReference type="AlphaFoldDB" id="U9T1T6"/>
<feature type="signal peptide" evidence="1">
    <location>
        <begin position="1"/>
        <end position="20"/>
    </location>
</feature>
<evidence type="ECO:0000313" key="2">
    <source>
        <dbReference type="EMBL" id="ESA01307.1"/>
    </source>
</evidence>
<gene>
    <name evidence="2" type="ORF">GLOINDRAFT_87002</name>
</gene>
<evidence type="ECO:0000256" key="1">
    <source>
        <dbReference type="SAM" id="SignalP"/>
    </source>
</evidence>
<keyword evidence="1" id="KW-0732">Signal</keyword>
<dbReference type="HOGENOM" id="CLU_1866214_0_0_1"/>
<sequence length="137" mass="16012">MSSLAHKFSLLLQLLRVLLCKSFHYYEFLSMCTYYKFSYTKKAEKLAKSLNIDEEIENFLNDKGLMKQEVQQEPDQDQQVRSVVPYALYESDTHYTIVAYIPGLTSKKQLSVGMDDEKLLMIEVKGSLYNSDNNKFR</sequence>
<organism evidence="2">
    <name type="scientific">Rhizophagus irregularis (strain DAOM 181602 / DAOM 197198 / MUCL 43194)</name>
    <name type="common">Arbuscular mycorrhizal fungus</name>
    <name type="synonym">Glomus intraradices</name>
    <dbReference type="NCBI Taxonomy" id="747089"/>
    <lineage>
        <taxon>Eukaryota</taxon>
        <taxon>Fungi</taxon>
        <taxon>Fungi incertae sedis</taxon>
        <taxon>Mucoromycota</taxon>
        <taxon>Glomeromycotina</taxon>
        <taxon>Glomeromycetes</taxon>
        <taxon>Glomerales</taxon>
        <taxon>Glomeraceae</taxon>
        <taxon>Rhizophagus</taxon>
    </lineage>
</organism>
<protein>
    <recommendedName>
        <fullName evidence="3">SHSP domain-containing protein</fullName>
    </recommendedName>
</protein>